<keyword evidence="8" id="KW-0472">Membrane</keyword>
<reference evidence="11" key="1">
    <citation type="journal article" date="2019" name="Int. J. Syst. Evol. Microbiol.">
        <title>The Global Catalogue of Microorganisms (GCM) 10K type strain sequencing project: providing services to taxonomists for standard genome sequencing and annotation.</title>
        <authorList>
            <consortium name="The Broad Institute Genomics Platform"/>
            <consortium name="The Broad Institute Genome Sequencing Center for Infectious Disease"/>
            <person name="Wu L."/>
            <person name="Ma J."/>
        </authorList>
    </citation>
    <scope>NUCLEOTIDE SEQUENCE [LARGE SCALE GENOMIC DNA]</scope>
    <source>
        <strain evidence="11">TISTR 1827</strain>
    </source>
</reference>
<evidence type="ECO:0000256" key="5">
    <source>
        <dbReference type="ARBA" id="ARBA00022777"/>
    </source>
</evidence>
<evidence type="ECO:0000313" key="11">
    <source>
        <dbReference type="Proteomes" id="UP001597493"/>
    </source>
</evidence>
<comment type="catalytic activity">
    <reaction evidence="1">
        <text>ATP + protein L-histidine = ADP + protein N-phospho-L-histidine.</text>
        <dbReference type="EC" id="2.7.13.3"/>
    </reaction>
</comment>
<evidence type="ECO:0000256" key="1">
    <source>
        <dbReference type="ARBA" id="ARBA00000085"/>
    </source>
</evidence>
<dbReference type="Proteomes" id="UP001597493">
    <property type="component" value="Unassembled WGS sequence"/>
</dbReference>
<feature type="transmembrane region" description="Helical" evidence="8">
    <location>
        <begin position="172"/>
        <end position="189"/>
    </location>
</feature>
<dbReference type="SMART" id="SM00387">
    <property type="entry name" value="HATPase_c"/>
    <property type="match status" value="1"/>
</dbReference>
<feature type="transmembrane region" description="Helical" evidence="8">
    <location>
        <begin position="138"/>
        <end position="160"/>
    </location>
</feature>
<evidence type="ECO:0000256" key="4">
    <source>
        <dbReference type="ARBA" id="ARBA00022741"/>
    </source>
</evidence>
<dbReference type="EMBL" id="JBHUMY010000011">
    <property type="protein sequence ID" value="MFD2660814.1"/>
    <property type="molecule type" value="Genomic_DNA"/>
</dbReference>
<dbReference type="SUPFAM" id="SSF55781">
    <property type="entry name" value="GAF domain-like"/>
    <property type="match status" value="1"/>
</dbReference>
<dbReference type="InterPro" id="IPR005467">
    <property type="entry name" value="His_kinase_dom"/>
</dbReference>
<evidence type="ECO:0000256" key="3">
    <source>
        <dbReference type="ARBA" id="ARBA00022679"/>
    </source>
</evidence>
<evidence type="ECO:0000256" key="8">
    <source>
        <dbReference type="SAM" id="Phobius"/>
    </source>
</evidence>
<dbReference type="InterPro" id="IPR003594">
    <property type="entry name" value="HATPase_dom"/>
</dbReference>
<feature type="transmembrane region" description="Helical" evidence="8">
    <location>
        <begin position="25"/>
        <end position="43"/>
    </location>
</feature>
<keyword evidence="7" id="KW-0902">Two-component regulatory system</keyword>
<dbReference type="Gene3D" id="3.30.450.40">
    <property type="match status" value="1"/>
</dbReference>
<dbReference type="InterPro" id="IPR050482">
    <property type="entry name" value="Sensor_HK_TwoCompSys"/>
</dbReference>
<dbReference type="GO" id="GO:0016301">
    <property type="term" value="F:kinase activity"/>
    <property type="evidence" value="ECO:0007669"/>
    <property type="project" value="UniProtKB-KW"/>
</dbReference>
<keyword evidence="6" id="KW-0067">ATP-binding</keyword>
<feature type="transmembrane region" description="Helical" evidence="8">
    <location>
        <begin position="309"/>
        <end position="333"/>
    </location>
</feature>
<feature type="transmembrane region" description="Helical" evidence="8">
    <location>
        <begin position="114"/>
        <end position="132"/>
    </location>
</feature>
<dbReference type="EC" id="2.7.13.3" evidence="2"/>
<dbReference type="PROSITE" id="PS50109">
    <property type="entry name" value="HIS_KIN"/>
    <property type="match status" value="1"/>
</dbReference>
<proteinExistence type="predicted"/>
<evidence type="ECO:0000256" key="7">
    <source>
        <dbReference type="ARBA" id="ARBA00023012"/>
    </source>
</evidence>
<gene>
    <name evidence="10" type="ORF">ACFSW5_11210</name>
</gene>
<evidence type="ECO:0000256" key="6">
    <source>
        <dbReference type="ARBA" id="ARBA00022840"/>
    </source>
</evidence>
<feature type="domain" description="Histidine kinase" evidence="9">
    <location>
        <begin position="518"/>
        <end position="721"/>
    </location>
</feature>
<dbReference type="Pfam" id="PF02518">
    <property type="entry name" value="HATPase_c"/>
    <property type="match status" value="1"/>
</dbReference>
<keyword evidence="3" id="KW-0808">Transferase</keyword>
<dbReference type="Pfam" id="PF07730">
    <property type="entry name" value="HisKA_3"/>
    <property type="match status" value="1"/>
</dbReference>
<evidence type="ECO:0000256" key="2">
    <source>
        <dbReference type="ARBA" id="ARBA00012438"/>
    </source>
</evidence>
<feature type="transmembrane region" description="Helical" evidence="8">
    <location>
        <begin position="270"/>
        <end position="289"/>
    </location>
</feature>
<keyword evidence="11" id="KW-1185">Reference proteome</keyword>
<comment type="caution">
    <text evidence="10">The sequence shown here is derived from an EMBL/GenBank/DDBJ whole genome shotgun (WGS) entry which is preliminary data.</text>
</comment>
<keyword evidence="8" id="KW-1133">Transmembrane helix</keyword>
<organism evidence="10 11">
    <name type="scientific">Paenibacillus thailandensis</name>
    <dbReference type="NCBI Taxonomy" id="393250"/>
    <lineage>
        <taxon>Bacteria</taxon>
        <taxon>Bacillati</taxon>
        <taxon>Bacillota</taxon>
        <taxon>Bacilli</taxon>
        <taxon>Bacillales</taxon>
        <taxon>Paenibacillaceae</taxon>
        <taxon>Paenibacillus</taxon>
    </lineage>
</organism>
<keyword evidence="8" id="KW-0812">Transmembrane</keyword>
<feature type="transmembrane region" description="Helical" evidence="8">
    <location>
        <begin position="85"/>
        <end position="107"/>
    </location>
</feature>
<dbReference type="InterPro" id="IPR036890">
    <property type="entry name" value="HATPase_C_sf"/>
</dbReference>
<feature type="transmembrane region" description="Helical" evidence="8">
    <location>
        <begin position="195"/>
        <end position="216"/>
    </location>
</feature>
<dbReference type="RefSeq" id="WP_379272764.1">
    <property type="nucleotide sequence ID" value="NZ_JBHUGT010000045.1"/>
</dbReference>
<name>A0ABW5QWP9_9BACL</name>
<evidence type="ECO:0000259" key="9">
    <source>
        <dbReference type="PROSITE" id="PS50109"/>
    </source>
</evidence>
<dbReference type="SUPFAM" id="SSF55874">
    <property type="entry name" value="ATPase domain of HSP90 chaperone/DNA topoisomerase II/histidine kinase"/>
    <property type="match status" value="1"/>
</dbReference>
<dbReference type="Gene3D" id="1.20.5.1930">
    <property type="match status" value="1"/>
</dbReference>
<protein>
    <recommendedName>
        <fullName evidence="2">histidine kinase</fullName>
        <ecNumber evidence="2">2.7.13.3</ecNumber>
    </recommendedName>
</protein>
<dbReference type="InterPro" id="IPR029016">
    <property type="entry name" value="GAF-like_dom_sf"/>
</dbReference>
<accession>A0ABW5QWP9</accession>
<dbReference type="PANTHER" id="PTHR24421">
    <property type="entry name" value="NITRATE/NITRITE SENSOR PROTEIN NARX-RELATED"/>
    <property type="match status" value="1"/>
</dbReference>
<evidence type="ECO:0000313" key="10">
    <source>
        <dbReference type="EMBL" id="MFD2660814.1"/>
    </source>
</evidence>
<sequence length="729" mass="80672">MVISKINSLLRDPPDGRRPLRGRSALRWGAFVLCAAYIVLFLWKIPSYYVYLRDVCLQSRCEFSALTPLPADAVFRLGLSNGGFAGLYTAISLADFAVYFLTAAVILRKRPKEPLSWIAAIALISFHTSGFIELQWAQLGWAASFMSDLSTLSFVLFLTLFPNGKIVVKPMFWFAVALAAARSIAWYFPDRPWGAAQWPIWLTLLWMLLLYGTIIWNQWIRYRVYAEVEEKQQTKWVVFGLSLSITGLLAVSAAPLLYDRHFYETASPEAMLALDVAVLLVMLPIPVTLGISMLRKRLWDIDPIVNRTLLYGCLSAAVVATYSLTVWYLSYLFRSDPGMISSLIGAGIVAVVFAPLKEKLQRGVNRLVYGVQTDPFSVLEKLGNRLKEPSSPEAVLDLVVRTVKDSLRLPYAAIHVTHQGEAQRMASAGFEAGGKVSQLPLVAGGQELGSLLVCTRGPEESFSDADWKLLNILARQAGVVVQGVKQAMDIRMLLGDLQEMREQLIFAREEERRSIRKNLHDDIAPRLAAMRLTSDLVVDWIRKDPNKAIDIMNKFKQDIGETVNEIRGIVYDLRPQALDELGLSGAIGQRVEQLLQLQRVKDIAAAEPLRVELDLPEQLPPLPAAVEVGAYRIVTEAMLNVVKHARASFCLVRIVLMEGDGMMKIDIVDNGVGLGASPAQQEGGLGLFSLRERAEELGGRCTIESAEAGGTHVSAALPLRAGIVKGKEV</sequence>
<dbReference type="InterPro" id="IPR011712">
    <property type="entry name" value="Sig_transdc_His_kin_sub3_dim/P"/>
</dbReference>
<keyword evidence="5 10" id="KW-0418">Kinase</keyword>
<dbReference type="CDD" id="cd16917">
    <property type="entry name" value="HATPase_UhpB-NarQ-NarX-like"/>
    <property type="match status" value="1"/>
</dbReference>
<keyword evidence="4" id="KW-0547">Nucleotide-binding</keyword>
<dbReference type="Gene3D" id="3.30.565.10">
    <property type="entry name" value="Histidine kinase-like ATPase, C-terminal domain"/>
    <property type="match status" value="1"/>
</dbReference>
<feature type="transmembrane region" description="Helical" evidence="8">
    <location>
        <begin position="236"/>
        <end position="258"/>
    </location>
</feature>